<proteinExistence type="predicted"/>
<dbReference type="Proteomes" id="UP000027583">
    <property type="component" value="Unassembled WGS sequence"/>
</dbReference>
<accession>A0A060QE27</accession>
<evidence type="ECO:0000256" key="1">
    <source>
        <dbReference type="SAM" id="Phobius"/>
    </source>
</evidence>
<dbReference type="EMBL" id="CBLX010000006">
    <property type="protein sequence ID" value="CDG38953.1"/>
    <property type="molecule type" value="Genomic_DNA"/>
</dbReference>
<dbReference type="RefSeq" id="WP_023977730.1">
    <property type="nucleotide sequence ID" value="NZ_CBLX010000006.1"/>
</dbReference>
<keyword evidence="1" id="KW-1133">Transmembrane helix</keyword>
<keyword evidence="1" id="KW-0472">Membrane</keyword>
<evidence type="ECO:0000313" key="2">
    <source>
        <dbReference type="EMBL" id="CDG38953.1"/>
    </source>
</evidence>
<organism evidence="2 3">
    <name type="scientific">Asaia bogorensis</name>
    <dbReference type="NCBI Taxonomy" id="91915"/>
    <lineage>
        <taxon>Bacteria</taxon>
        <taxon>Pseudomonadati</taxon>
        <taxon>Pseudomonadota</taxon>
        <taxon>Alphaproteobacteria</taxon>
        <taxon>Acetobacterales</taxon>
        <taxon>Acetobacteraceae</taxon>
        <taxon>Asaia</taxon>
    </lineage>
</organism>
<feature type="transmembrane region" description="Helical" evidence="1">
    <location>
        <begin position="68"/>
        <end position="93"/>
    </location>
</feature>
<comment type="caution">
    <text evidence="2">The sequence shown here is derived from an EMBL/GenBank/DDBJ whole genome shotgun (WGS) entry which is preliminary data.</text>
</comment>
<reference evidence="2 3" key="2">
    <citation type="journal article" date="2014" name="PLoS ONE">
        <title>Evolution of mitochondria reconstructed from the energy metabolism of living bacteria.</title>
        <authorList>
            <person name="Degli Esposti M."/>
            <person name="Chouaia B."/>
            <person name="Comandatore F."/>
            <person name="Crotti E."/>
            <person name="Sassera D."/>
            <person name="Lievens P.M."/>
            <person name="Daffonchio D."/>
            <person name="Bandi C."/>
        </authorList>
    </citation>
    <scope>NUCLEOTIDE SEQUENCE [LARGE SCALE GENOMIC DNA]</scope>
    <source>
        <strain evidence="2 3">SF2.1</strain>
    </source>
</reference>
<dbReference type="AlphaFoldDB" id="A0A060QE27"/>
<sequence>MQLPLFKALKTINIEDEQATEIVDSMEDYIAMKMQEATAPLAARIEGLDGRMGALDAKLGALDTKIGALQWTIGIIGAVIAIATAFSGVARFITH</sequence>
<gene>
    <name evidence="2" type="ORF">ASAP_0908</name>
</gene>
<keyword evidence="1" id="KW-0812">Transmembrane</keyword>
<protein>
    <submittedName>
        <fullName evidence="2">Uncharacterized protein</fullName>
    </submittedName>
</protein>
<evidence type="ECO:0000313" key="3">
    <source>
        <dbReference type="Proteomes" id="UP000027583"/>
    </source>
</evidence>
<reference evidence="2 3" key="1">
    <citation type="journal article" date="2014" name="Genome Biol. Evol.">
        <title>Acetic acid bacteria genomes reveal functional traits for adaptation to life in insect guts.</title>
        <authorList>
            <person name="Chouaia B."/>
            <person name="Gaiarsa S."/>
            <person name="Crotti E."/>
            <person name="Comandatore F."/>
            <person name="Degli Esposti M."/>
            <person name="Ricci I."/>
            <person name="Alma A."/>
            <person name="Favia G."/>
            <person name="Bandi C."/>
            <person name="Daffonchio D."/>
        </authorList>
    </citation>
    <scope>NUCLEOTIDE SEQUENCE [LARGE SCALE GENOMIC DNA]</scope>
    <source>
        <strain evidence="2 3">SF2.1</strain>
    </source>
</reference>
<name>A0A060QE27_9PROT</name>